<feature type="compositionally biased region" description="Polar residues" evidence="3">
    <location>
        <begin position="618"/>
        <end position="629"/>
    </location>
</feature>
<accession>A0AAV8VTU3</accession>
<feature type="compositionally biased region" description="Acidic residues" evidence="3">
    <location>
        <begin position="631"/>
        <end position="643"/>
    </location>
</feature>
<dbReference type="GO" id="GO:0003729">
    <property type="term" value="F:mRNA binding"/>
    <property type="evidence" value="ECO:0007669"/>
    <property type="project" value="InterPro"/>
</dbReference>
<dbReference type="AlphaFoldDB" id="A0AAV8VTU3"/>
<feature type="compositionally biased region" description="Basic residues" evidence="3">
    <location>
        <begin position="539"/>
        <end position="565"/>
    </location>
</feature>
<keyword evidence="5" id="KW-1185">Reference proteome</keyword>
<feature type="region of interest" description="Disordered" evidence="3">
    <location>
        <begin position="515"/>
        <end position="707"/>
    </location>
</feature>
<dbReference type="EMBL" id="JANEYG010000031">
    <property type="protein sequence ID" value="KAJ8917758.1"/>
    <property type="molecule type" value="Genomic_DNA"/>
</dbReference>
<organism evidence="4 5">
    <name type="scientific">Exocentrus adspersus</name>
    <dbReference type="NCBI Taxonomy" id="1586481"/>
    <lineage>
        <taxon>Eukaryota</taxon>
        <taxon>Metazoa</taxon>
        <taxon>Ecdysozoa</taxon>
        <taxon>Arthropoda</taxon>
        <taxon>Hexapoda</taxon>
        <taxon>Insecta</taxon>
        <taxon>Pterygota</taxon>
        <taxon>Neoptera</taxon>
        <taxon>Endopterygota</taxon>
        <taxon>Coleoptera</taxon>
        <taxon>Polyphaga</taxon>
        <taxon>Cucujiformia</taxon>
        <taxon>Chrysomeloidea</taxon>
        <taxon>Cerambycidae</taxon>
        <taxon>Lamiinae</taxon>
        <taxon>Acanthocinini</taxon>
        <taxon>Exocentrus</taxon>
    </lineage>
</organism>
<dbReference type="GO" id="GO:0005634">
    <property type="term" value="C:nucleus"/>
    <property type="evidence" value="ECO:0007669"/>
    <property type="project" value="TreeGrafter"/>
</dbReference>
<proteinExistence type="inferred from homology"/>
<protein>
    <recommendedName>
        <fullName evidence="2">Nuclear cap-binding protein subunit 3</fullName>
    </recommendedName>
</protein>
<dbReference type="InterPro" id="IPR019416">
    <property type="entry name" value="NCBP3"/>
</dbReference>
<comment type="similarity">
    <text evidence="1">Belongs to the NCBP3 family.</text>
</comment>
<feature type="compositionally biased region" description="Basic residues" evidence="3">
    <location>
        <begin position="516"/>
        <end position="526"/>
    </location>
</feature>
<feature type="compositionally biased region" description="Low complexity" evidence="3">
    <location>
        <begin position="656"/>
        <end position="671"/>
    </location>
</feature>
<dbReference type="PANTHER" id="PTHR16291:SF0">
    <property type="entry name" value="NUCLEAR CAP-BINDING PROTEIN SUBUNIT 3"/>
    <property type="match status" value="1"/>
</dbReference>
<sequence>MVDNMENVRPNIRIEIHNNLTQTEAMEVDHPEEDLKSDNEEGEIVDETDTVQSKGVFGVFSPDVVARPWTNSKGIFTTGINIFDKEEQQKLYERAKRFSLKPDEIRNFTDADLEELHESLGITAENKKNVRFEAVHILGTNNLNAEDILEYFVKYAPTAVEWVSEDSCNVTWLEDISAARAMFYVSKAVRGMPAREPCDPFAKEFIDDLEEPEQEGSGQSILLKNKDRIVELEVEPQPEHEGTSKLNLKNAADISEISISVPPGYWRLGEKHPKAKCLLLRFAFKTDKQPYKTESFSKYYKNLGASKGIIPENKKREIRGIFDRNRELNKEKNPWGSLAKNWNRDVKFCEKERDFDDEVKVVEVTNPSIRVRLGTRRRSLDQENTENVEEGEVKQNKDIKRTKAPRMRMYADEEEEKLKRKKLLQTLKKQAEELSKEDDFNPRDLRNVLGITNHKRTFLKPQVTSPELTDLGTRLKNRTKNMVFTVESEVIDLDEECDRKENVQADIRSLIEQRRARSPLRRRRFSRERSSNHSEYKSKYLRRSRSPIRRRSPQHGRSPGRKRRHEGTLHSDKIEYERVHRHRHRLRNPYYSEDDEANNHKPKSKVAVVIKTQKKPTVASTIWSRVQPQSDESESDSDSESSSESDSSKSEEDSSSSESESADDSSSSSSSVKQVSRPGFRNASRLADKVDYRSPLKITMTNDRFKK</sequence>
<comment type="caution">
    <text evidence="4">The sequence shown here is derived from an EMBL/GenBank/DDBJ whole genome shotgun (WGS) entry which is preliminary data.</text>
</comment>
<name>A0AAV8VTU3_9CUCU</name>
<evidence type="ECO:0000256" key="2">
    <source>
        <dbReference type="ARBA" id="ARBA00019876"/>
    </source>
</evidence>
<dbReference type="GO" id="GO:0000340">
    <property type="term" value="F:RNA 7-methylguanosine cap binding"/>
    <property type="evidence" value="ECO:0007669"/>
    <property type="project" value="InterPro"/>
</dbReference>
<evidence type="ECO:0000313" key="5">
    <source>
        <dbReference type="Proteomes" id="UP001159042"/>
    </source>
</evidence>
<dbReference type="Proteomes" id="UP001159042">
    <property type="component" value="Unassembled WGS sequence"/>
</dbReference>
<evidence type="ECO:0000313" key="4">
    <source>
        <dbReference type="EMBL" id="KAJ8917758.1"/>
    </source>
</evidence>
<feature type="compositionally biased region" description="Basic and acidic residues" evidence="3">
    <location>
        <begin position="527"/>
        <end position="538"/>
    </location>
</feature>
<reference evidence="4 5" key="1">
    <citation type="journal article" date="2023" name="Insect Mol. Biol.">
        <title>Genome sequencing provides insights into the evolution of gene families encoding plant cell wall-degrading enzymes in longhorned beetles.</title>
        <authorList>
            <person name="Shin N.R."/>
            <person name="Okamura Y."/>
            <person name="Kirsch R."/>
            <person name="Pauchet Y."/>
        </authorList>
    </citation>
    <scope>NUCLEOTIDE SEQUENCE [LARGE SCALE GENOMIC DNA]</scope>
    <source>
        <strain evidence="4">EAD_L_NR</strain>
    </source>
</reference>
<evidence type="ECO:0000256" key="3">
    <source>
        <dbReference type="SAM" id="MobiDB-lite"/>
    </source>
</evidence>
<gene>
    <name evidence="4" type="ORF">NQ315_005209</name>
</gene>
<feature type="compositionally biased region" description="Basic and acidic residues" evidence="3">
    <location>
        <begin position="566"/>
        <end position="578"/>
    </location>
</feature>
<dbReference type="PANTHER" id="PTHR16291">
    <property type="entry name" value="NUCLEAR CAP-BINDING PROTEIN SUBUNIT 3"/>
    <property type="match status" value="1"/>
</dbReference>
<dbReference type="Pfam" id="PF10309">
    <property type="entry name" value="NCBP3"/>
    <property type="match status" value="1"/>
</dbReference>
<evidence type="ECO:0000256" key="1">
    <source>
        <dbReference type="ARBA" id="ARBA00006069"/>
    </source>
</evidence>